<dbReference type="InterPro" id="IPR008325">
    <property type="entry name" value="EipA-like"/>
</dbReference>
<dbReference type="EMBL" id="UOEE01000260">
    <property type="protein sequence ID" value="VAV98262.1"/>
    <property type="molecule type" value="Genomic_DNA"/>
</dbReference>
<dbReference type="PIRSF" id="PIRSF033924">
    <property type="entry name" value="UCP033924"/>
    <property type="match status" value="1"/>
</dbReference>
<proteinExistence type="predicted"/>
<dbReference type="Pfam" id="PF06577">
    <property type="entry name" value="EipA"/>
    <property type="match status" value="1"/>
</dbReference>
<evidence type="ECO:0008006" key="2">
    <source>
        <dbReference type="Google" id="ProtNLM"/>
    </source>
</evidence>
<accession>A0A3B0S379</accession>
<gene>
    <name evidence="1" type="ORF">MNBD_ALPHA06-494</name>
</gene>
<protein>
    <recommendedName>
        <fullName evidence="2">DUF1134 domain-containing protein</fullName>
    </recommendedName>
</protein>
<name>A0A3B0S379_9ZZZZ</name>
<organism evidence="1">
    <name type="scientific">hydrothermal vent metagenome</name>
    <dbReference type="NCBI Taxonomy" id="652676"/>
    <lineage>
        <taxon>unclassified sequences</taxon>
        <taxon>metagenomes</taxon>
        <taxon>ecological metagenomes</taxon>
    </lineage>
</organism>
<dbReference type="AlphaFoldDB" id="A0A3B0S379"/>
<evidence type="ECO:0000313" key="1">
    <source>
        <dbReference type="EMBL" id="VAV98262.1"/>
    </source>
</evidence>
<sequence length="200" mass="21711">MFFRQHSILIFFVATLFLTFGCASSSSAPAEPTSQPADKKSSFDQREVRSAMTDYFGVTAEAAGSVVERIFRDLGEPNGYIYGSEGSVAIGVGLRYGKGTLQMADGGQHKVYWQGPSVGWDVGGNGSKVFTLVYNIKNSEQIYQRFPGVEGSAYLVAGMGVNYQRSNTVTLAPIRTGVGLRLGANVGYLSYSKKRRYIPL</sequence>
<dbReference type="PROSITE" id="PS51257">
    <property type="entry name" value="PROKAR_LIPOPROTEIN"/>
    <property type="match status" value="1"/>
</dbReference>
<reference evidence="1" key="1">
    <citation type="submission" date="2018-06" db="EMBL/GenBank/DDBJ databases">
        <authorList>
            <person name="Zhirakovskaya E."/>
        </authorList>
    </citation>
    <scope>NUCLEOTIDE SEQUENCE</scope>
</reference>